<dbReference type="Gene3D" id="3.40.50.920">
    <property type="match status" value="1"/>
</dbReference>
<dbReference type="FunFam" id="3.40.50.970:FF:000001">
    <property type="entry name" value="Pyruvate dehydrogenase E1 beta subunit"/>
    <property type="match status" value="1"/>
</dbReference>
<dbReference type="Pfam" id="PF02780">
    <property type="entry name" value="Transketolase_C"/>
    <property type="match status" value="1"/>
</dbReference>
<accession>A0A381NVX3</accession>
<gene>
    <name evidence="3" type="ORF">METZ01_LOCUS11451</name>
</gene>
<dbReference type="SMART" id="SM00861">
    <property type="entry name" value="Transket_pyr"/>
    <property type="match status" value="1"/>
</dbReference>
<dbReference type="InterPro" id="IPR009014">
    <property type="entry name" value="Transketo_C/PFOR_II"/>
</dbReference>
<dbReference type="CDD" id="cd07036">
    <property type="entry name" value="TPP_PYR_E1-PDHc-beta_like"/>
    <property type="match status" value="1"/>
</dbReference>
<keyword evidence="1" id="KW-0560">Oxidoreductase</keyword>
<dbReference type="SUPFAM" id="SSF52922">
    <property type="entry name" value="TK C-terminal domain-like"/>
    <property type="match status" value="1"/>
</dbReference>
<dbReference type="SUPFAM" id="SSF52518">
    <property type="entry name" value="Thiamin diphosphate-binding fold (THDP-binding)"/>
    <property type="match status" value="1"/>
</dbReference>
<proteinExistence type="predicted"/>
<evidence type="ECO:0000259" key="2">
    <source>
        <dbReference type="SMART" id="SM00861"/>
    </source>
</evidence>
<dbReference type="InterPro" id="IPR029061">
    <property type="entry name" value="THDP-binding"/>
</dbReference>
<dbReference type="Pfam" id="PF02779">
    <property type="entry name" value="Transket_pyr"/>
    <property type="match status" value="1"/>
</dbReference>
<dbReference type="NCBIfam" id="NF006667">
    <property type="entry name" value="PRK09212.1"/>
    <property type="match status" value="1"/>
</dbReference>
<dbReference type="GO" id="GO:0016491">
    <property type="term" value="F:oxidoreductase activity"/>
    <property type="evidence" value="ECO:0007669"/>
    <property type="project" value="UniProtKB-KW"/>
</dbReference>
<protein>
    <recommendedName>
        <fullName evidence="2">Transketolase-like pyrimidine-binding domain-containing protein</fullName>
    </recommendedName>
</protein>
<feature type="domain" description="Transketolase-like pyrimidine-binding" evidence="2">
    <location>
        <begin position="4"/>
        <end position="190"/>
    </location>
</feature>
<dbReference type="EMBL" id="UINC01000630">
    <property type="protein sequence ID" value="SUZ58597.1"/>
    <property type="molecule type" value="Genomic_DNA"/>
</dbReference>
<sequence>MPEKTYTEALNEALHQEMDRDDTVIVIGEDVAGGAGTQGDDVEAIGGIFGVCAGLGKKFGRTRVIDTPITESAIVGTAAGAAMTGLRPVAELMFVDFLGVCFDQILNQTAKFRYMFGGKASTPLVIRTAVGAGLSAAAQHSQTMFSTFTSVPGLKVVMPSNPYDAKGLLIQAIRDDDPVIFCEHKLLYAMKGEVPDEDYTIPFAEANWLRDGEDLTIIAFSAMVPKAIEAADKLAEEGIKCTVIDPRTTSPLDEESILESAEETGRVVIVDESTPRCSIASDISSIIVDKAFKALKAPIKKVTAAHSPVPFSPALEQAFIPQTEGIIEACREVLGSN</sequence>
<dbReference type="PANTHER" id="PTHR43257">
    <property type="entry name" value="PYRUVATE DEHYDROGENASE E1 COMPONENT BETA SUBUNIT"/>
    <property type="match status" value="1"/>
</dbReference>
<organism evidence="3">
    <name type="scientific">marine metagenome</name>
    <dbReference type="NCBI Taxonomy" id="408172"/>
    <lineage>
        <taxon>unclassified sequences</taxon>
        <taxon>metagenomes</taxon>
        <taxon>ecological metagenomes</taxon>
    </lineage>
</organism>
<evidence type="ECO:0000256" key="1">
    <source>
        <dbReference type="ARBA" id="ARBA00023002"/>
    </source>
</evidence>
<dbReference type="InterPro" id="IPR005475">
    <property type="entry name" value="Transketolase-like_Pyr-bd"/>
</dbReference>
<dbReference type="FunFam" id="3.40.50.920:FF:000001">
    <property type="entry name" value="Pyruvate dehydrogenase E1 beta subunit"/>
    <property type="match status" value="1"/>
</dbReference>
<dbReference type="AlphaFoldDB" id="A0A381NVX3"/>
<dbReference type="InterPro" id="IPR033248">
    <property type="entry name" value="Transketolase_C"/>
</dbReference>
<reference evidence="3" key="1">
    <citation type="submission" date="2018-05" db="EMBL/GenBank/DDBJ databases">
        <authorList>
            <person name="Lanie J.A."/>
            <person name="Ng W.-L."/>
            <person name="Kazmierczak K.M."/>
            <person name="Andrzejewski T.M."/>
            <person name="Davidsen T.M."/>
            <person name="Wayne K.J."/>
            <person name="Tettelin H."/>
            <person name="Glass J.I."/>
            <person name="Rusch D."/>
            <person name="Podicherti R."/>
            <person name="Tsui H.-C.T."/>
            <person name="Winkler M.E."/>
        </authorList>
    </citation>
    <scope>NUCLEOTIDE SEQUENCE</scope>
</reference>
<dbReference type="Gene3D" id="3.40.50.970">
    <property type="match status" value="1"/>
</dbReference>
<name>A0A381NVX3_9ZZZZ</name>
<dbReference type="PANTHER" id="PTHR43257:SF3">
    <property type="entry name" value="ACETOIN:2,6-DICHLOROPHENOLINDOPHENOL OXIDOREDUCTASE SUBUNIT BETA"/>
    <property type="match status" value="1"/>
</dbReference>
<evidence type="ECO:0000313" key="3">
    <source>
        <dbReference type="EMBL" id="SUZ58597.1"/>
    </source>
</evidence>